<gene>
    <name evidence="2" type="ORF">HUG12_20780</name>
</gene>
<keyword evidence="3" id="KW-1185">Reference proteome</keyword>
<protein>
    <recommendedName>
        <fullName evidence="4">DUF2795 domain-containing protein</fullName>
    </recommendedName>
</protein>
<proteinExistence type="predicted"/>
<dbReference type="AlphaFoldDB" id="A0A7D5QJT4"/>
<dbReference type="RefSeq" id="WP_179270805.1">
    <property type="nucleotide sequence ID" value="NZ_CP058580.1"/>
</dbReference>
<dbReference type="EMBL" id="CP058580">
    <property type="protein sequence ID" value="QLG64222.1"/>
    <property type="molecule type" value="Genomic_DNA"/>
</dbReference>
<geneLocation type="plasmid" evidence="2 3">
    <name>unnamed1</name>
</geneLocation>
<organism evidence="2 3">
    <name type="scientific">Halorarum salinum</name>
    <dbReference type="NCBI Taxonomy" id="2743089"/>
    <lineage>
        <taxon>Archaea</taxon>
        <taxon>Methanobacteriati</taxon>
        <taxon>Methanobacteriota</taxon>
        <taxon>Stenosarchaea group</taxon>
        <taxon>Halobacteria</taxon>
        <taxon>Halobacteriales</taxon>
        <taxon>Haloferacaceae</taxon>
        <taxon>Halorarum</taxon>
    </lineage>
</organism>
<dbReference type="KEGG" id="halu:HUG12_20780"/>
<keyword evidence="2" id="KW-0614">Plasmid</keyword>
<evidence type="ECO:0000313" key="2">
    <source>
        <dbReference type="EMBL" id="QLG64222.1"/>
    </source>
</evidence>
<reference evidence="2 3" key="1">
    <citation type="submission" date="2020-06" db="EMBL/GenBank/DDBJ databases">
        <title>NJ-3-1, isolated from saline soil.</title>
        <authorList>
            <person name="Cui H.L."/>
            <person name="Shi X."/>
        </authorList>
    </citation>
    <scope>NUCLEOTIDE SEQUENCE [LARGE SCALE GENOMIC DNA]</scope>
    <source>
        <strain evidence="2 3">NJ-3-1</strain>
        <plasmid evidence="2 3">unnamed1</plasmid>
    </source>
</reference>
<dbReference type="Proteomes" id="UP000509626">
    <property type="component" value="Plasmid unnamed1"/>
</dbReference>
<feature type="region of interest" description="Disordered" evidence="1">
    <location>
        <begin position="1"/>
        <end position="34"/>
    </location>
</feature>
<evidence type="ECO:0008006" key="4">
    <source>
        <dbReference type="Google" id="ProtNLM"/>
    </source>
</evidence>
<name>A0A7D5QJT4_9EURY</name>
<dbReference type="GeneID" id="56039949"/>
<evidence type="ECO:0000313" key="3">
    <source>
        <dbReference type="Proteomes" id="UP000509626"/>
    </source>
</evidence>
<feature type="region of interest" description="Disordered" evidence="1">
    <location>
        <begin position="61"/>
        <end position="141"/>
    </location>
</feature>
<dbReference type="OrthoDB" id="213081at2157"/>
<evidence type="ECO:0000256" key="1">
    <source>
        <dbReference type="SAM" id="MobiDB-lite"/>
    </source>
</evidence>
<sequence length="141" mass="15646">MAPDDVDEREAREKRDGVQDAAERRQSQRAESVEDTLEAVRADLGTHQYPVNSEDLAAYYADDPTDLPNETESLGSAFGRLDRSFEDPDEAYEALVSEFEEGRLEGRDDDPGGENPTWDEGRATGPGEDAPEREDEAGPER</sequence>
<feature type="compositionally biased region" description="Basic and acidic residues" evidence="1">
    <location>
        <begin position="100"/>
        <end position="110"/>
    </location>
</feature>
<feature type="compositionally biased region" description="Basic and acidic residues" evidence="1">
    <location>
        <begin position="9"/>
        <end position="32"/>
    </location>
</feature>
<accession>A0A7D5QJT4</accession>